<keyword evidence="2 6" id="KW-0436">Ligase</keyword>
<sequence length="567" mass="58868">MSVRPTDASPRGSAPAPRPAQASALGAPQPQPPRPQTSAADSEPRPLHASALDAAARHPERVAAISVDGRSGEVRGRITYRELAEASARVAGGLRELGVGRGDVVSAIVPNRLEFSVLVLAISRLGAVFSGLPTAIGRARGEATVTRSGARVLVAAPGEPLALALALRDVCPRLEHVVALDGADAQGALPYELLAAAAPLTGEEPVDAHALAHIGFTSGTTGEPKGVMNTHATLGAVCRAWVEHVGGDETFGDPAVNLVASPVGHHTGFLWGALLSARLAATAVYLDRWIPAVAAETIARLGVTTMHGAPTFLQDLVRVERFDAARARSLRIVTLAGAPIPRELVPAAAARLDAAIVPAWGMTEYGIAISASPAMRKARLEAGDGVPVGAAQARVTRDGAPVATGEVGALEIRGPGLFTGYHEREDATREAFDADGWFATGDLASIADDGVVALQGRTKDIIVRGGENVPVAEVESTLFRHPDVVEAAVVAVPDERLGERALAVVAVVPGRRPPSLAELVDFCLAQGLSKHYLPEYVAHVEALPKTGSGKVLKTELRDRYQGVPDGR</sequence>
<dbReference type="SUPFAM" id="SSF56801">
    <property type="entry name" value="Acetyl-CoA synthetase-like"/>
    <property type="match status" value="1"/>
</dbReference>
<feature type="domain" description="AMP-dependent synthetase/ligase" evidence="4">
    <location>
        <begin position="54"/>
        <end position="422"/>
    </location>
</feature>
<dbReference type="STRING" id="469383.Cwoe_2335"/>
<dbReference type="InterPro" id="IPR025110">
    <property type="entry name" value="AMP-bd_C"/>
</dbReference>
<dbReference type="Pfam" id="PF00501">
    <property type="entry name" value="AMP-binding"/>
    <property type="match status" value="1"/>
</dbReference>
<dbReference type="Proteomes" id="UP000008229">
    <property type="component" value="Chromosome"/>
</dbReference>
<evidence type="ECO:0000256" key="2">
    <source>
        <dbReference type="ARBA" id="ARBA00022598"/>
    </source>
</evidence>
<dbReference type="PANTHER" id="PTHR43201:SF5">
    <property type="entry name" value="MEDIUM-CHAIN ACYL-COA LIGASE ACSF2, MITOCHONDRIAL"/>
    <property type="match status" value="1"/>
</dbReference>
<dbReference type="Gene3D" id="3.40.50.12780">
    <property type="entry name" value="N-terminal domain of ligase-like"/>
    <property type="match status" value="1"/>
</dbReference>
<gene>
    <name evidence="6" type="ordered locus">Cwoe_2335</name>
</gene>
<name>D3F6J2_CONWI</name>
<reference evidence="7" key="2">
    <citation type="submission" date="2010-01" db="EMBL/GenBank/DDBJ databases">
        <title>The complete genome of Conexibacter woesei DSM 14684.</title>
        <authorList>
            <consortium name="US DOE Joint Genome Institute (JGI-PGF)"/>
            <person name="Lucas S."/>
            <person name="Copeland A."/>
            <person name="Lapidus A."/>
            <person name="Glavina del Rio T."/>
            <person name="Dalin E."/>
            <person name="Tice H."/>
            <person name="Bruce D."/>
            <person name="Goodwin L."/>
            <person name="Pitluck S."/>
            <person name="Kyrpides N."/>
            <person name="Mavromatis K."/>
            <person name="Ivanova N."/>
            <person name="Mikhailova N."/>
            <person name="Chertkov O."/>
            <person name="Brettin T."/>
            <person name="Detter J.C."/>
            <person name="Han C."/>
            <person name="Larimer F."/>
            <person name="Land M."/>
            <person name="Hauser L."/>
            <person name="Markowitz V."/>
            <person name="Cheng J.-F."/>
            <person name="Hugenholtz P."/>
            <person name="Woyke T."/>
            <person name="Wu D."/>
            <person name="Pukall R."/>
            <person name="Steenblock K."/>
            <person name="Schneider S."/>
            <person name="Klenk H.-P."/>
            <person name="Eisen J.A."/>
        </authorList>
    </citation>
    <scope>NUCLEOTIDE SEQUENCE [LARGE SCALE GENOMIC DNA]</scope>
    <source>
        <strain evidence="7">DSM 14684 / CIP 108061 / JCM 11494 / NBRC 100937 / ID131577</strain>
    </source>
</reference>
<evidence type="ECO:0000313" key="6">
    <source>
        <dbReference type="EMBL" id="ADB50759.1"/>
    </source>
</evidence>
<evidence type="ECO:0000313" key="7">
    <source>
        <dbReference type="Proteomes" id="UP000008229"/>
    </source>
</evidence>
<dbReference type="RefSeq" id="WP_012933810.1">
    <property type="nucleotide sequence ID" value="NC_013739.1"/>
</dbReference>
<organism evidence="6 7">
    <name type="scientific">Conexibacter woesei (strain DSM 14684 / CCUG 47730 / CIP 108061 / JCM 11494 / NBRC 100937 / ID131577)</name>
    <dbReference type="NCBI Taxonomy" id="469383"/>
    <lineage>
        <taxon>Bacteria</taxon>
        <taxon>Bacillati</taxon>
        <taxon>Actinomycetota</taxon>
        <taxon>Thermoleophilia</taxon>
        <taxon>Solirubrobacterales</taxon>
        <taxon>Conexibacteraceae</taxon>
        <taxon>Conexibacter</taxon>
    </lineage>
</organism>
<dbReference type="InterPro" id="IPR045851">
    <property type="entry name" value="AMP-bd_C_sf"/>
</dbReference>
<dbReference type="PROSITE" id="PS00455">
    <property type="entry name" value="AMP_BINDING"/>
    <property type="match status" value="1"/>
</dbReference>
<dbReference type="InterPro" id="IPR042099">
    <property type="entry name" value="ANL_N_sf"/>
</dbReference>
<reference evidence="6 7" key="1">
    <citation type="journal article" date="2010" name="Stand. Genomic Sci.">
        <title>Complete genome sequence of Conexibacter woesei type strain (ID131577).</title>
        <authorList>
            <person name="Pukall R."/>
            <person name="Lapidus A."/>
            <person name="Glavina Del Rio T."/>
            <person name="Copeland A."/>
            <person name="Tice H."/>
            <person name="Cheng J.-F."/>
            <person name="Lucas S."/>
            <person name="Chen F."/>
            <person name="Nolan M."/>
            <person name="Bruce D."/>
            <person name="Goodwin L."/>
            <person name="Pitluck S."/>
            <person name="Mavromatis K."/>
            <person name="Ivanova N."/>
            <person name="Ovchinnikova G."/>
            <person name="Pati A."/>
            <person name="Chen A."/>
            <person name="Palaniappan K."/>
            <person name="Land M."/>
            <person name="Hauser L."/>
            <person name="Chang Y.-J."/>
            <person name="Jeffries C.D."/>
            <person name="Chain P."/>
            <person name="Meincke L."/>
            <person name="Sims D."/>
            <person name="Brettin T."/>
            <person name="Detter J.C."/>
            <person name="Rohde M."/>
            <person name="Goeker M."/>
            <person name="Bristow J."/>
            <person name="Eisen J.A."/>
            <person name="Markowitz V."/>
            <person name="Kyrpides N.C."/>
            <person name="Klenk H.-P."/>
            <person name="Hugenholtz P."/>
        </authorList>
    </citation>
    <scope>NUCLEOTIDE SEQUENCE [LARGE SCALE GENOMIC DNA]</scope>
    <source>
        <strain evidence="7">DSM 14684 / CIP 108061 / JCM 11494 / NBRC 100937 / ID131577</strain>
    </source>
</reference>
<dbReference type="AlphaFoldDB" id="D3F6J2"/>
<dbReference type="HOGENOM" id="CLU_000022_59_7_11"/>
<evidence type="ECO:0000259" key="5">
    <source>
        <dbReference type="Pfam" id="PF13193"/>
    </source>
</evidence>
<protein>
    <submittedName>
        <fullName evidence="6">AMP-dependent synthetase and ligase</fullName>
    </submittedName>
</protein>
<dbReference type="Gene3D" id="3.30.300.30">
    <property type="match status" value="1"/>
</dbReference>
<dbReference type="Pfam" id="PF13193">
    <property type="entry name" value="AMP-binding_C"/>
    <property type="match status" value="1"/>
</dbReference>
<dbReference type="GO" id="GO:0006631">
    <property type="term" value="P:fatty acid metabolic process"/>
    <property type="evidence" value="ECO:0007669"/>
    <property type="project" value="TreeGrafter"/>
</dbReference>
<comment type="similarity">
    <text evidence="1">Belongs to the ATP-dependent AMP-binding enzyme family.</text>
</comment>
<dbReference type="InterPro" id="IPR020845">
    <property type="entry name" value="AMP-binding_CS"/>
</dbReference>
<dbReference type="eggNOG" id="COG0318">
    <property type="taxonomic scope" value="Bacteria"/>
</dbReference>
<dbReference type="KEGG" id="cwo:Cwoe_2335"/>
<evidence type="ECO:0000259" key="4">
    <source>
        <dbReference type="Pfam" id="PF00501"/>
    </source>
</evidence>
<dbReference type="InterPro" id="IPR000873">
    <property type="entry name" value="AMP-dep_synth/lig_dom"/>
</dbReference>
<feature type="domain" description="AMP-binding enzyme C-terminal" evidence="5">
    <location>
        <begin position="473"/>
        <end position="550"/>
    </location>
</feature>
<evidence type="ECO:0000256" key="3">
    <source>
        <dbReference type="SAM" id="MobiDB-lite"/>
    </source>
</evidence>
<dbReference type="EMBL" id="CP001854">
    <property type="protein sequence ID" value="ADB50759.1"/>
    <property type="molecule type" value="Genomic_DNA"/>
</dbReference>
<evidence type="ECO:0000256" key="1">
    <source>
        <dbReference type="ARBA" id="ARBA00006432"/>
    </source>
</evidence>
<proteinExistence type="inferred from homology"/>
<dbReference type="OrthoDB" id="9803968at2"/>
<feature type="region of interest" description="Disordered" evidence="3">
    <location>
        <begin position="1"/>
        <end position="47"/>
    </location>
</feature>
<feature type="compositionally biased region" description="Low complexity" evidence="3">
    <location>
        <begin position="8"/>
        <end position="24"/>
    </location>
</feature>
<dbReference type="GO" id="GO:0031956">
    <property type="term" value="F:medium-chain fatty acid-CoA ligase activity"/>
    <property type="evidence" value="ECO:0007669"/>
    <property type="project" value="TreeGrafter"/>
</dbReference>
<dbReference type="PANTHER" id="PTHR43201">
    <property type="entry name" value="ACYL-COA SYNTHETASE"/>
    <property type="match status" value="1"/>
</dbReference>
<accession>D3F6J2</accession>
<keyword evidence="7" id="KW-1185">Reference proteome</keyword>